<name>A0A5C3KKZ0_COPMA</name>
<feature type="non-terminal residue" evidence="1">
    <location>
        <position position="73"/>
    </location>
</feature>
<dbReference type="EMBL" id="ML210293">
    <property type="protein sequence ID" value="TFK20617.1"/>
    <property type="molecule type" value="Genomic_DNA"/>
</dbReference>
<dbReference type="Proteomes" id="UP000307440">
    <property type="component" value="Unassembled WGS sequence"/>
</dbReference>
<dbReference type="OrthoDB" id="3027943at2759"/>
<proteinExistence type="predicted"/>
<protein>
    <recommendedName>
        <fullName evidence="3">Endonuclease/exonuclease/phosphatase domain-containing protein</fullName>
    </recommendedName>
</protein>
<evidence type="ECO:0000313" key="1">
    <source>
        <dbReference type="EMBL" id="TFK20617.1"/>
    </source>
</evidence>
<evidence type="ECO:0000313" key="2">
    <source>
        <dbReference type="Proteomes" id="UP000307440"/>
    </source>
</evidence>
<sequence length="73" mass="8595">EIRVLSFNVARNYLHVDALLESLKEDFNIIFIQEPPWRTVRHAPSTMTRRGDAVIRAPHHPDWISMVRWSGED</sequence>
<keyword evidence="2" id="KW-1185">Reference proteome</keyword>
<gene>
    <name evidence="1" type="ORF">FA15DRAFT_569263</name>
</gene>
<feature type="non-terminal residue" evidence="1">
    <location>
        <position position="1"/>
    </location>
</feature>
<accession>A0A5C3KKZ0</accession>
<reference evidence="1 2" key="1">
    <citation type="journal article" date="2019" name="Nat. Ecol. Evol.">
        <title>Megaphylogeny resolves global patterns of mushroom evolution.</title>
        <authorList>
            <person name="Varga T."/>
            <person name="Krizsan K."/>
            <person name="Foldi C."/>
            <person name="Dima B."/>
            <person name="Sanchez-Garcia M."/>
            <person name="Sanchez-Ramirez S."/>
            <person name="Szollosi G.J."/>
            <person name="Szarkandi J.G."/>
            <person name="Papp V."/>
            <person name="Albert L."/>
            <person name="Andreopoulos W."/>
            <person name="Angelini C."/>
            <person name="Antonin V."/>
            <person name="Barry K.W."/>
            <person name="Bougher N.L."/>
            <person name="Buchanan P."/>
            <person name="Buyck B."/>
            <person name="Bense V."/>
            <person name="Catcheside P."/>
            <person name="Chovatia M."/>
            <person name="Cooper J."/>
            <person name="Damon W."/>
            <person name="Desjardin D."/>
            <person name="Finy P."/>
            <person name="Geml J."/>
            <person name="Haridas S."/>
            <person name="Hughes K."/>
            <person name="Justo A."/>
            <person name="Karasinski D."/>
            <person name="Kautmanova I."/>
            <person name="Kiss B."/>
            <person name="Kocsube S."/>
            <person name="Kotiranta H."/>
            <person name="LaButti K.M."/>
            <person name="Lechner B.E."/>
            <person name="Liimatainen K."/>
            <person name="Lipzen A."/>
            <person name="Lukacs Z."/>
            <person name="Mihaltcheva S."/>
            <person name="Morgado L.N."/>
            <person name="Niskanen T."/>
            <person name="Noordeloos M.E."/>
            <person name="Ohm R.A."/>
            <person name="Ortiz-Santana B."/>
            <person name="Ovrebo C."/>
            <person name="Racz N."/>
            <person name="Riley R."/>
            <person name="Savchenko A."/>
            <person name="Shiryaev A."/>
            <person name="Soop K."/>
            <person name="Spirin V."/>
            <person name="Szebenyi C."/>
            <person name="Tomsovsky M."/>
            <person name="Tulloss R.E."/>
            <person name="Uehling J."/>
            <person name="Grigoriev I.V."/>
            <person name="Vagvolgyi C."/>
            <person name="Papp T."/>
            <person name="Martin F.M."/>
            <person name="Miettinen O."/>
            <person name="Hibbett D.S."/>
            <person name="Nagy L.G."/>
        </authorList>
    </citation>
    <scope>NUCLEOTIDE SEQUENCE [LARGE SCALE GENOMIC DNA]</scope>
    <source>
        <strain evidence="1 2">CBS 121175</strain>
    </source>
</reference>
<dbReference type="AlphaFoldDB" id="A0A5C3KKZ0"/>
<organism evidence="1 2">
    <name type="scientific">Coprinopsis marcescibilis</name>
    <name type="common">Agaric fungus</name>
    <name type="synonym">Psathyrella marcescibilis</name>
    <dbReference type="NCBI Taxonomy" id="230819"/>
    <lineage>
        <taxon>Eukaryota</taxon>
        <taxon>Fungi</taxon>
        <taxon>Dikarya</taxon>
        <taxon>Basidiomycota</taxon>
        <taxon>Agaricomycotina</taxon>
        <taxon>Agaricomycetes</taxon>
        <taxon>Agaricomycetidae</taxon>
        <taxon>Agaricales</taxon>
        <taxon>Agaricineae</taxon>
        <taxon>Psathyrellaceae</taxon>
        <taxon>Coprinopsis</taxon>
    </lineage>
</organism>
<evidence type="ECO:0008006" key="3">
    <source>
        <dbReference type="Google" id="ProtNLM"/>
    </source>
</evidence>